<proteinExistence type="predicted"/>
<feature type="region of interest" description="Disordered" evidence="1">
    <location>
        <begin position="168"/>
        <end position="192"/>
    </location>
</feature>
<accession>A0A5S4F4S0</accession>
<comment type="caution">
    <text evidence="2">The sequence shown here is derived from an EMBL/GenBank/DDBJ whole genome shotgun (WGS) entry which is preliminary data.</text>
</comment>
<organism evidence="2 3">
    <name type="scientific">Nonomuraea turkmeniaca</name>
    <dbReference type="NCBI Taxonomy" id="103838"/>
    <lineage>
        <taxon>Bacteria</taxon>
        <taxon>Bacillati</taxon>
        <taxon>Actinomycetota</taxon>
        <taxon>Actinomycetes</taxon>
        <taxon>Streptosporangiales</taxon>
        <taxon>Streptosporangiaceae</taxon>
        <taxon>Nonomuraea</taxon>
    </lineage>
</organism>
<dbReference type="InterPro" id="IPR001387">
    <property type="entry name" value="Cro/C1-type_HTH"/>
</dbReference>
<protein>
    <submittedName>
        <fullName evidence="2">Uncharacterized protein</fullName>
    </submittedName>
</protein>
<dbReference type="EMBL" id="VCKY01000168">
    <property type="protein sequence ID" value="TMR11048.1"/>
    <property type="molecule type" value="Genomic_DNA"/>
</dbReference>
<keyword evidence="3" id="KW-1185">Reference proteome</keyword>
<name>A0A5S4F4S0_9ACTN</name>
<dbReference type="GO" id="GO:0003677">
    <property type="term" value="F:DNA binding"/>
    <property type="evidence" value="ECO:0007669"/>
    <property type="project" value="InterPro"/>
</dbReference>
<gene>
    <name evidence="2" type="ORF">ETD86_37010</name>
</gene>
<evidence type="ECO:0000313" key="3">
    <source>
        <dbReference type="Proteomes" id="UP000309128"/>
    </source>
</evidence>
<dbReference type="RefSeq" id="WP_138671297.1">
    <property type="nucleotide sequence ID" value="NZ_VCKY01000168.1"/>
</dbReference>
<dbReference type="AlphaFoldDB" id="A0A5S4F4S0"/>
<sequence length="192" mass="20870">MSSPSLSPDLAEAERLAREVTGSCIGCGDKECEGCWDPFAPKVDPKPAERARRVWQYPISERERVRLRDEVARRSEALGVKVADLAAHAGVTHQAVSRWLRRQLTAVGDDRITKIVEYLDAIEVEAGVEVPSPEALHQRVRQVLERYQIQQKALAAKAGVKAGEFDPEALAAGDGSDEDARTRGATGSLAAS</sequence>
<dbReference type="CDD" id="cd00093">
    <property type="entry name" value="HTH_XRE"/>
    <property type="match status" value="1"/>
</dbReference>
<dbReference type="SUPFAM" id="SSF47413">
    <property type="entry name" value="lambda repressor-like DNA-binding domains"/>
    <property type="match status" value="1"/>
</dbReference>
<evidence type="ECO:0000256" key="1">
    <source>
        <dbReference type="SAM" id="MobiDB-lite"/>
    </source>
</evidence>
<evidence type="ECO:0000313" key="2">
    <source>
        <dbReference type="EMBL" id="TMR11048.1"/>
    </source>
</evidence>
<dbReference type="InterPro" id="IPR010982">
    <property type="entry name" value="Lambda_DNA-bd_dom_sf"/>
</dbReference>
<reference evidence="2 3" key="1">
    <citation type="submission" date="2019-05" db="EMBL/GenBank/DDBJ databases">
        <title>Draft genome sequence of Nonomuraea turkmeniaca DSM 43926.</title>
        <authorList>
            <person name="Saricaoglu S."/>
            <person name="Isik K."/>
        </authorList>
    </citation>
    <scope>NUCLEOTIDE SEQUENCE [LARGE SCALE GENOMIC DNA]</scope>
    <source>
        <strain evidence="2 3">DSM 43926</strain>
    </source>
</reference>
<dbReference type="Proteomes" id="UP000309128">
    <property type="component" value="Unassembled WGS sequence"/>
</dbReference>